<keyword evidence="4" id="KW-0812">Transmembrane</keyword>
<evidence type="ECO:0000256" key="1">
    <source>
        <dbReference type="ARBA" id="ARBA00022737"/>
    </source>
</evidence>
<name>A0ABS6EW17_9CLOT</name>
<dbReference type="Pfam" id="PF13181">
    <property type="entry name" value="TPR_8"/>
    <property type="match status" value="1"/>
</dbReference>
<keyword evidence="4" id="KW-1133">Transmembrane helix</keyword>
<organism evidence="5 6">
    <name type="scientific">Clostridium simiarum</name>
    <dbReference type="NCBI Taxonomy" id="2841506"/>
    <lineage>
        <taxon>Bacteria</taxon>
        <taxon>Bacillati</taxon>
        <taxon>Bacillota</taxon>
        <taxon>Clostridia</taxon>
        <taxon>Eubacteriales</taxon>
        <taxon>Clostridiaceae</taxon>
        <taxon>Clostridium</taxon>
    </lineage>
</organism>
<keyword evidence="4" id="KW-0472">Membrane</keyword>
<dbReference type="Proteomes" id="UP000736583">
    <property type="component" value="Unassembled WGS sequence"/>
</dbReference>
<comment type="caution">
    <text evidence="5">The sequence shown here is derived from an EMBL/GenBank/DDBJ whole genome shotgun (WGS) entry which is preliminary data.</text>
</comment>
<dbReference type="EMBL" id="JAHLQL010000001">
    <property type="protein sequence ID" value="MBU5590419.1"/>
    <property type="molecule type" value="Genomic_DNA"/>
</dbReference>
<reference evidence="5 6" key="1">
    <citation type="submission" date="2021-06" db="EMBL/GenBank/DDBJ databases">
        <authorList>
            <person name="Sun Q."/>
            <person name="Li D."/>
        </authorList>
    </citation>
    <scope>NUCLEOTIDE SEQUENCE [LARGE SCALE GENOMIC DNA]</scope>
    <source>
        <strain evidence="5 6">MSJ-4</strain>
    </source>
</reference>
<feature type="repeat" description="TPR" evidence="3">
    <location>
        <begin position="187"/>
        <end position="220"/>
    </location>
</feature>
<dbReference type="PROSITE" id="PS50293">
    <property type="entry name" value="TPR_REGION"/>
    <property type="match status" value="1"/>
</dbReference>
<protein>
    <submittedName>
        <fullName evidence="5">Tetratricopeptide repeat protein</fullName>
    </submittedName>
</protein>
<dbReference type="RefSeq" id="WP_216455623.1">
    <property type="nucleotide sequence ID" value="NZ_JAHLQL010000001.1"/>
</dbReference>
<dbReference type="InterPro" id="IPR019734">
    <property type="entry name" value="TPR_rpt"/>
</dbReference>
<keyword evidence="6" id="KW-1185">Reference proteome</keyword>
<evidence type="ECO:0000313" key="6">
    <source>
        <dbReference type="Proteomes" id="UP000736583"/>
    </source>
</evidence>
<feature type="repeat" description="TPR" evidence="3">
    <location>
        <begin position="153"/>
        <end position="186"/>
    </location>
</feature>
<evidence type="ECO:0000256" key="3">
    <source>
        <dbReference type="PROSITE-ProRule" id="PRU00339"/>
    </source>
</evidence>
<gene>
    <name evidence="5" type="ORF">KQI89_01450</name>
</gene>
<dbReference type="Pfam" id="PF12895">
    <property type="entry name" value="ANAPC3"/>
    <property type="match status" value="1"/>
</dbReference>
<sequence length="271" mass="31740">MGKSTLKLILELLFIFVGSLIAYGYSRIMGNIFIIGYFASKLLVKRYLIYTMIANRYFKNNNSEKAISYYEKAIKIMSCKARIIISYAYILLRNGDIDRSVKVFNLIEERRLPLELNDEMNHGMVSSLIQWKKGDLNKAIDTLENTYKKYKNTTLYESFGYLLVLSGDYDRALQFNLEAVEYDENNDVIMDNLGETYYHLGQYEKALEIYKKLYSKNVAFPEAYYYYGLVLKKLGNLDEALDMFNKALNCRESFLSNLKRESIEKEIELLK</sequence>
<proteinExistence type="predicted"/>
<keyword evidence="1" id="KW-0677">Repeat</keyword>
<dbReference type="PANTHER" id="PTHR45586">
    <property type="entry name" value="TPR REPEAT-CONTAINING PROTEIN PA4667"/>
    <property type="match status" value="1"/>
</dbReference>
<evidence type="ECO:0000256" key="2">
    <source>
        <dbReference type="ARBA" id="ARBA00022803"/>
    </source>
</evidence>
<dbReference type="PANTHER" id="PTHR45586:SF1">
    <property type="entry name" value="LIPOPOLYSACCHARIDE ASSEMBLY PROTEIN B"/>
    <property type="match status" value="1"/>
</dbReference>
<accession>A0ABS6EW17</accession>
<feature type="repeat" description="TPR" evidence="3">
    <location>
        <begin position="221"/>
        <end position="254"/>
    </location>
</feature>
<dbReference type="SMART" id="SM00028">
    <property type="entry name" value="TPR"/>
    <property type="match status" value="4"/>
</dbReference>
<keyword evidence="2 3" id="KW-0802">TPR repeat</keyword>
<evidence type="ECO:0000256" key="4">
    <source>
        <dbReference type="SAM" id="Phobius"/>
    </source>
</evidence>
<evidence type="ECO:0000313" key="5">
    <source>
        <dbReference type="EMBL" id="MBU5590419.1"/>
    </source>
</evidence>
<feature type="repeat" description="TPR" evidence="3">
    <location>
        <begin position="47"/>
        <end position="80"/>
    </location>
</feature>
<dbReference type="InterPro" id="IPR051012">
    <property type="entry name" value="CellSynth/LPSAsmb/PSIAsmb"/>
</dbReference>
<feature type="transmembrane region" description="Helical" evidence="4">
    <location>
        <begin position="6"/>
        <end position="25"/>
    </location>
</feature>
<dbReference type="PROSITE" id="PS50005">
    <property type="entry name" value="TPR"/>
    <property type="match status" value="4"/>
</dbReference>